<accession>A0A0G2G163</accession>
<dbReference type="Proteomes" id="UP000053317">
    <property type="component" value="Unassembled WGS sequence"/>
</dbReference>
<dbReference type="EMBL" id="LCWF01000137">
    <property type="protein sequence ID" value="KKY17683.1"/>
    <property type="molecule type" value="Genomic_DNA"/>
</dbReference>
<feature type="compositionally biased region" description="Basic and acidic residues" evidence="1">
    <location>
        <begin position="172"/>
        <end position="183"/>
    </location>
</feature>
<evidence type="ECO:0000256" key="1">
    <source>
        <dbReference type="SAM" id="MobiDB-lite"/>
    </source>
</evidence>
<evidence type="ECO:0000313" key="2">
    <source>
        <dbReference type="EMBL" id="KKY17683.1"/>
    </source>
</evidence>
<proteinExistence type="predicted"/>
<keyword evidence="3" id="KW-1185">Reference proteome</keyword>
<comment type="caution">
    <text evidence="2">The sequence shown here is derived from an EMBL/GenBank/DDBJ whole genome shotgun (WGS) entry which is preliminary data.</text>
</comment>
<feature type="region of interest" description="Disordered" evidence="1">
    <location>
        <begin position="1"/>
        <end position="112"/>
    </location>
</feature>
<feature type="region of interest" description="Disordered" evidence="1">
    <location>
        <begin position="256"/>
        <end position="297"/>
    </location>
</feature>
<gene>
    <name evidence="2" type="ORF">UCRPC4_g05316</name>
</gene>
<feature type="region of interest" description="Disordered" evidence="1">
    <location>
        <begin position="151"/>
        <end position="185"/>
    </location>
</feature>
<dbReference type="AlphaFoldDB" id="A0A0G2G163"/>
<reference evidence="2 3" key="2">
    <citation type="submission" date="2015-05" db="EMBL/GenBank/DDBJ databases">
        <authorList>
            <person name="Morales-Cruz A."/>
            <person name="Amrine K.C."/>
            <person name="Cantu D."/>
        </authorList>
    </citation>
    <scope>NUCLEOTIDE SEQUENCE [LARGE SCALE GENOMIC DNA]</scope>
    <source>
        <strain evidence="2">UCRPC4</strain>
    </source>
</reference>
<feature type="compositionally biased region" description="Acidic residues" evidence="1">
    <location>
        <begin position="93"/>
        <end position="112"/>
    </location>
</feature>
<feature type="compositionally biased region" description="Acidic residues" evidence="1">
    <location>
        <begin position="46"/>
        <end position="71"/>
    </location>
</feature>
<feature type="compositionally biased region" description="Polar residues" evidence="1">
    <location>
        <begin position="260"/>
        <end position="278"/>
    </location>
</feature>
<evidence type="ECO:0000313" key="3">
    <source>
        <dbReference type="Proteomes" id="UP000053317"/>
    </source>
</evidence>
<protein>
    <submittedName>
        <fullName evidence="2">Uncharacterized protein</fullName>
    </submittedName>
</protein>
<reference evidence="2 3" key="1">
    <citation type="submission" date="2015-05" db="EMBL/GenBank/DDBJ databases">
        <title>Distinctive expansion of gene families associated with plant cell wall degradation and secondary metabolism in the genomes of grapevine trunk pathogens.</title>
        <authorList>
            <person name="Lawrence D.P."/>
            <person name="Travadon R."/>
            <person name="Rolshausen P.E."/>
            <person name="Baumgartner K."/>
        </authorList>
    </citation>
    <scope>NUCLEOTIDE SEQUENCE [LARGE SCALE GENOMIC DNA]</scope>
    <source>
        <strain evidence="2">UCRPC4</strain>
    </source>
</reference>
<feature type="compositionally biased region" description="Basic residues" evidence="1">
    <location>
        <begin position="281"/>
        <end position="292"/>
    </location>
</feature>
<name>A0A0G2G163_PHACM</name>
<dbReference type="OrthoDB" id="5399183at2759"/>
<organism evidence="2 3">
    <name type="scientific">Phaeomoniella chlamydospora</name>
    <name type="common">Phaeoacremonium chlamydosporum</name>
    <dbReference type="NCBI Taxonomy" id="158046"/>
    <lineage>
        <taxon>Eukaryota</taxon>
        <taxon>Fungi</taxon>
        <taxon>Dikarya</taxon>
        <taxon>Ascomycota</taxon>
        <taxon>Pezizomycotina</taxon>
        <taxon>Eurotiomycetes</taxon>
        <taxon>Chaetothyriomycetidae</taxon>
        <taxon>Phaeomoniellales</taxon>
        <taxon>Phaeomoniellaceae</taxon>
        <taxon>Phaeomoniella</taxon>
    </lineage>
</organism>
<feature type="region of interest" description="Disordered" evidence="1">
    <location>
        <begin position="487"/>
        <end position="541"/>
    </location>
</feature>
<sequence length="562" mass="61476">MPQSPTRAKSVKGAGRGGKIIAGKAKVAPKYTKKTKQRKLSVTSTEESDDNLSDPPDSDEEDNDDEDDESDGSAPSYSPRSNDDEKEAFFADDSADEDDEVYGAVDDISDEDEELAEAELEILEEQILEQEFDLQQGIAANFLGDIDGLSAYGFDDDLDRNEFSSSSDSSDEAERHVHFEADVQHIPFAINPVSPTLEMKPLKISTEMHHPQGFSQEELETSRSEQLSADHRAFFGDPDEDSDLTDDDLPAEAHTAPSALEQNSLPTINDVTDASSPNGKKDKKSPPRRRGPMRGIFKFDGDKPWAVLDPSGKKITFCPAPNTNRHEWLERKVNEALGLASAQSSPRASFATLLDDSDRSVTSSQDNGETMFSATGANVMMAGLNGGAAVAGHNGHVTGAPEAFYAPAGSQIFGDYMIDPEDLDLDEDDIADPTGEARLNIEDMITFDDDSDDNDLPASPIFTPAELASTPINKNADSYSHLNSDNIMSFRRGTDPSSATRQRQWDFEARPPSTPLFKVPSSPISRKRKARSPPYKGDHYKGVTAVERDIVTPKRRKGFNMK</sequence>